<comment type="caution">
    <text evidence="2">The sequence shown here is derived from an EMBL/GenBank/DDBJ whole genome shotgun (WGS) entry which is preliminary data.</text>
</comment>
<feature type="transmembrane region" description="Helical" evidence="1">
    <location>
        <begin position="12"/>
        <end position="29"/>
    </location>
</feature>
<keyword evidence="1" id="KW-1133">Transmembrane helix</keyword>
<accession>A0A2G3DUK5</accession>
<keyword evidence="1" id="KW-0812">Transmembrane</keyword>
<evidence type="ECO:0000313" key="4">
    <source>
        <dbReference type="Proteomes" id="UP000224317"/>
    </source>
</evidence>
<dbReference type="EMBL" id="PDYF01000017">
    <property type="protein sequence ID" value="PHU34583.1"/>
    <property type="molecule type" value="Genomic_DNA"/>
</dbReference>
<dbReference type="RefSeq" id="WP_099392168.1">
    <property type="nucleotide sequence ID" value="NZ_PDYF01000017.1"/>
</dbReference>
<proteinExistence type="predicted"/>
<dbReference type="EMBL" id="PDYH01000044">
    <property type="protein sequence ID" value="PHU39501.1"/>
    <property type="molecule type" value="Genomic_DNA"/>
</dbReference>
<protein>
    <submittedName>
        <fullName evidence="2">Uncharacterized protein</fullName>
    </submittedName>
</protein>
<evidence type="ECO:0000313" key="2">
    <source>
        <dbReference type="EMBL" id="PHU34583.1"/>
    </source>
</evidence>
<dbReference type="Proteomes" id="UP000224317">
    <property type="component" value="Unassembled WGS sequence"/>
</dbReference>
<evidence type="ECO:0000313" key="5">
    <source>
        <dbReference type="Proteomes" id="UP000225889"/>
    </source>
</evidence>
<dbReference type="Proteomes" id="UP000225889">
    <property type="component" value="Unassembled WGS sequence"/>
</dbReference>
<keyword evidence="1" id="KW-0472">Membrane</keyword>
<keyword evidence="4" id="KW-1185">Reference proteome</keyword>
<feature type="transmembrane region" description="Helical" evidence="1">
    <location>
        <begin position="35"/>
        <end position="54"/>
    </location>
</feature>
<name>A0A2G3DUK5_9FIRM</name>
<reference evidence="2" key="1">
    <citation type="submission" date="2017-10" db="EMBL/GenBank/DDBJ databases">
        <title>Resolving the taxonomy of Roseburia spp., Eubacterium rectale and Agathobacter spp. through phylogenomic analysis.</title>
        <authorList>
            <person name="Sheridan P.O."/>
            <person name="Walker A.W."/>
            <person name="Duncan S.H."/>
            <person name="Scott K.P."/>
            <person name="Toole P.W.O."/>
            <person name="Luis P."/>
            <person name="Flint H.J."/>
        </authorList>
    </citation>
    <scope>NUCLEOTIDE SEQUENCE [LARGE SCALE GENOMIC DNA]</scope>
    <source>
        <strain evidence="3">JK10</strain>
        <strain evidence="2">JK626</strain>
    </source>
</reference>
<reference evidence="2" key="2">
    <citation type="submission" date="2017-10" db="EMBL/GenBank/DDBJ databases">
        <authorList>
            <person name="Banno H."/>
            <person name="Chua N.-H."/>
        </authorList>
    </citation>
    <scope>NUCLEOTIDE SEQUENCE [LARGE SCALE GENOMIC DNA]</scope>
    <source>
        <strain evidence="3">JK10</strain>
        <strain evidence="2">JK626</strain>
    </source>
</reference>
<evidence type="ECO:0000256" key="1">
    <source>
        <dbReference type="SAM" id="Phobius"/>
    </source>
</evidence>
<sequence>MKKVDNATKYYLGFIVAASLVAIGGAIDMPSFFEGLLIGASIPISIYCLWKYGVYQNEKKNKAKEDDATGMDNENA</sequence>
<gene>
    <name evidence="3" type="ORF">CSX00_10825</name>
    <name evidence="2" type="ORF">CSX01_09200</name>
</gene>
<evidence type="ECO:0000313" key="3">
    <source>
        <dbReference type="EMBL" id="PHU39501.1"/>
    </source>
</evidence>
<organism evidence="2 5">
    <name type="scientific">Pseudobutyrivibrio ruminis</name>
    <dbReference type="NCBI Taxonomy" id="46206"/>
    <lineage>
        <taxon>Bacteria</taxon>
        <taxon>Bacillati</taxon>
        <taxon>Bacillota</taxon>
        <taxon>Clostridia</taxon>
        <taxon>Lachnospirales</taxon>
        <taxon>Lachnospiraceae</taxon>
        <taxon>Pseudobutyrivibrio</taxon>
    </lineage>
</organism>
<dbReference type="AlphaFoldDB" id="A0A2G3DUK5"/>